<proteinExistence type="predicted"/>
<keyword evidence="1" id="KW-0812">Transmembrane</keyword>
<keyword evidence="1" id="KW-0472">Membrane</keyword>
<dbReference type="eggNOG" id="ENOG502ZUGZ">
    <property type="taxonomic scope" value="Bacteria"/>
</dbReference>
<evidence type="ECO:0000313" key="2">
    <source>
        <dbReference type="EMBL" id="EXI84401.1"/>
    </source>
</evidence>
<protein>
    <submittedName>
        <fullName evidence="2">Uncharacterized protein</fullName>
    </submittedName>
</protein>
<accession>A0A011P9Z2</accession>
<reference evidence="2" key="1">
    <citation type="submission" date="2014-02" db="EMBL/GenBank/DDBJ databases">
        <title>Expanding our view of genomic diversity in Candidatus Accumulibacter clades.</title>
        <authorList>
            <person name="Skennerton C.T."/>
            <person name="Barr J.J."/>
            <person name="Slater F.R."/>
            <person name="Bond P.L."/>
            <person name="Tyson G.W."/>
        </authorList>
    </citation>
    <scope>NUCLEOTIDE SEQUENCE [LARGE SCALE GENOMIC DNA]</scope>
</reference>
<keyword evidence="1" id="KW-1133">Transmembrane helix</keyword>
<gene>
    <name evidence="2" type="ORF">AW11_03877</name>
</gene>
<dbReference type="Proteomes" id="UP000022141">
    <property type="component" value="Unassembled WGS sequence"/>
</dbReference>
<evidence type="ECO:0000256" key="1">
    <source>
        <dbReference type="SAM" id="Phobius"/>
    </source>
</evidence>
<evidence type="ECO:0000313" key="3">
    <source>
        <dbReference type="Proteomes" id="UP000022141"/>
    </source>
</evidence>
<comment type="caution">
    <text evidence="2">The sequence shown here is derived from an EMBL/GenBank/DDBJ whole genome shotgun (WGS) entry which is preliminary data.</text>
</comment>
<dbReference type="EMBL" id="JEMY01000070">
    <property type="protein sequence ID" value="EXI84401.1"/>
    <property type="molecule type" value="Genomic_DNA"/>
</dbReference>
<dbReference type="AlphaFoldDB" id="A0A011P9Z2"/>
<dbReference type="PATRIC" id="fig|1454004.3.peg.3979"/>
<name>A0A011P9Z2_ACCRE</name>
<feature type="transmembrane region" description="Helical" evidence="1">
    <location>
        <begin position="6"/>
        <end position="26"/>
    </location>
</feature>
<dbReference type="STRING" id="1454004.AW11_03877"/>
<keyword evidence="3" id="KW-1185">Reference proteome</keyword>
<sequence length="101" mass="11042">MNEPQQTNFFLPVLLIALALVVWFGFQARQLNQERAQLASLRSNQDSTYTNAQKMRAQLDSLAAGTQKLASAGNKNAQTVVNALQQRGITINAEAKPAQAQ</sequence>
<organism evidence="2 3">
    <name type="scientific">Accumulibacter regalis</name>
    <dbReference type="NCBI Taxonomy" id="522306"/>
    <lineage>
        <taxon>Bacteria</taxon>
        <taxon>Pseudomonadati</taxon>
        <taxon>Pseudomonadota</taxon>
        <taxon>Betaproteobacteria</taxon>
        <taxon>Candidatus Accumulibacter</taxon>
    </lineage>
</organism>